<reference evidence="2" key="1">
    <citation type="journal article" date="2022" name="Microorganisms">
        <title>Antibiotic Susceptibility, Resistance Gene Determinants and Corresponding Genomic Regions in Lactobacillus amylovorus Isolates Derived from Wild Boars and Domestic Pigs.</title>
        <authorList>
            <person name="Moravkova M."/>
            <person name="Kostovova I."/>
            <person name="Kavanova K."/>
            <person name="Pechar R."/>
            <person name="Stanek S."/>
            <person name="Brychta A."/>
            <person name="Zeman M."/>
            <person name="Kubasova T."/>
        </authorList>
    </citation>
    <scope>NUCLEOTIDE SEQUENCE</scope>
    <source>
        <strain evidence="2">M597B</strain>
    </source>
</reference>
<dbReference type="PANTHER" id="PTHR37038:SF12">
    <property type="entry name" value="TRANSCRIPTIONAL REGULATOR"/>
    <property type="match status" value="1"/>
</dbReference>
<dbReference type="InterPro" id="IPR053163">
    <property type="entry name" value="HTH-type_regulator_Rgg"/>
</dbReference>
<dbReference type="EMBL" id="JAOTHD010000005">
    <property type="protein sequence ID" value="MDB6246229.1"/>
    <property type="molecule type" value="Genomic_DNA"/>
</dbReference>
<dbReference type="RefSeq" id="WP_056939566.1">
    <property type="nucleotide sequence ID" value="NZ_JAOTHC010000006.1"/>
</dbReference>
<dbReference type="SUPFAM" id="SSF47413">
    <property type="entry name" value="lambda repressor-like DNA-binding domains"/>
    <property type="match status" value="1"/>
</dbReference>
<evidence type="ECO:0000313" key="2">
    <source>
        <dbReference type="EMBL" id="MDB6246229.1"/>
    </source>
</evidence>
<organism evidence="2 3">
    <name type="scientific">Lactobacillus amylovorus</name>
    <dbReference type="NCBI Taxonomy" id="1604"/>
    <lineage>
        <taxon>Bacteria</taxon>
        <taxon>Bacillati</taxon>
        <taxon>Bacillota</taxon>
        <taxon>Bacilli</taxon>
        <taxon>Lactobacillales</taxon>
        <taxon>Lactobacillaceae</taxon>
        <taxon>Lactobacillus</taxon>
    </lineage>
</organism>
<dbReference type="GO" id="GO:0003677">
    <property type="term" value="F:DNA binding"/>
    <property type="evidence" value="ECO:0007669"/>
    <property type="project" value="InterPro"/>
</dbReference>
<dbReference type="PANTHER" id="PTHR37038">
    <property type="entry name" value="TRANSCRIPTIONAL REGULATOR-RELATED"/>
    <property type="match status" value="1"/>
</dbReference>
<dbReference type="Gene3D" id="1.10.260.40">
    <property type="entry name" value="lambda repressor-like DNA-binding domains"/>
    <property type="match status" value="1"/>
</dbReference>
<dbReference type="InterPro" id="IPR001387">
    <property type="entry name" value="Cro/C1-type_HTH"/>
</dbReference>
<dbReference type="InterPro" id="IPR010982">
    <property type="entry name" value="Lambda_DNA-bd_dom_sf"/>
</dbReference>
<gene>
    <name evidence="2" type="ORF">ODV14_02510</name>
</gene>
<dbReference type="SMART" id="SM00530">
    <property type="entry name" value="HTH_XRE"/>
    <property type="match status" value="1"/>
</dbReference>
<evidence type="ECO:0000313" key="3">
    <source>
        <dbReference type="Proteomes" id="UP001141961"/>
    </source>
</evidence>
<protein>
    <submittedName>
        <fullName evidence="2">Helix-turn-helix transcriptional regulator</fullName>
    </submittedName>
</protein>
<sequence length="294" mass="34834">MKHEIYGIKFRKLRKQQHLSLEQAAEGITSRQTLGNWELGKGDMDFTKVLLLLRKIHVQPIDFLENSVSEYLRHITSEISSMYVNDQIDELHQYAQHALNVSHDNVQDKIVFFRTCVACNYLLDLTGKDLMNKSDKLRLNSFFNRVQNEDEHWYYEDVYFFGNTQSVLTARKIYELAYSLNYYAKGHLTSNKEWTTAVLNTLINALFVLVKKDIDLARKLDLILGENLNQISDTYSFEKIRFNFMHNLIEYVFTQDNAKILRQFEFLQFENLIDLESGFRTAYEQVNEIYFHMN</sequence>
<dbReference type="Pfam" id="PF01381">
    <property type="entry name" value="HTH_3"/>
    <property type="match status" value="1"/>
</dbReference>
<dbReference type="Pfam" id="PF21259">
    <property type="entry name" value="Rgg_C"/>
    <property type="match status" value="1"/>
</dbReference>
<proteinExistence type="predicted"/>
<dbReference type="InterPro" id="IPR010057">
    <property type="entry name" value="Transcription_activator_Rgg_C"/>
</dbReference>
<evidence type="ECO:0000259" key="1">
    <source>
        <dbReference type="PROSITE" id="PS50943"/>
    </source>
</evidence>
<accession>A0AAW6B9D3</accession>
<dbReference type="Proteomes" id="UP001141961">
    <property type="component" value="Unassembled WGS sequence"/>
</dbReference>
<reference evidence="2" key="2">
    <citation type="submission" date="2022-10" db="EMBL/GenBank/DDBJ databases">
        <authorList>
            <person name="Kostovova I."/>
            <person name="Moravkova M."/>
            <person name="Pechar R."/>
        </authorList>
    </citation>
    <scope>NUCLEOTIDE SEQUENCE</scope>
    <source>
        <strain evidence="2">M597B</strain>
    </source>
</reference>
<dbReference type="AlphaFoldDB" id="A0AAW6B9D3"/>
<feature type="domain" description="HTH cro/C1-type" evidence="1">
    <location>
        <begin position="10"/>
        <end position="64"/>
    </location>
</feature>
<name>A0AAW6B9D3_LACAM</name>
<comment type="caution">
    <text evidence="2">The sequence shown here is derived from an EMBL/GenBank/DDBJ whole genome shotgun (WGS) entry which is preliminary data.</text>
</comment>
<dbReference type="PROSITE" id="PS50943">
    <property type="entry name" value="HTH_CROC1"/>
    <property type="match status" value="1"/>
</dbReference>